<comment type="caution">
    <text evidence="2">The sequence shown here is derived from an EMBL/GenBank/DDBJ whole genome shotgun (WGS) entry which is preliminary data.</text>
</comment>
<evidence type="ECO:0000313" key="3">
    <source>
        <dbReference type="Proteomes" id="UP000301309"/>
    </source>
</evidence>
<proteinExistence type="predicted"/>
<accession>A0A4D4LGD7</accession>
<evidence type="ECO:0000256" key="1">
    <source>
        <dbReference type="SAM" id="MobiDB-lite"/>
    </source>
</evidence>
<name>A0A4D4LGD7_STRVO</name>
<gene>
    <name evidence="2" type="ORF">SVIO_100770</name>
</gene>
<feature type="compositionally biased region" description="Low complexity" evidence="1">
    <location>
        <begin position="8"/>
        <end position="26"/>
    </location>
</feature>
<evidence type="ECO:0008006" key="4">
    <source>
        <dbReference type="Google" id="ProtNLM"/>
    </source>
</evidence>
<dbReference type="InterPro" id="IPR036812">
    <property type="entry name" value="NAD(P)_OxRdtase_dom_sf"/>
</dbReference>
<dbReference type="EMBL" id="BJHW01000002">
    <property type="protein sequence ID" value="GDY59454.1"/>
    <property type="molecule type" value="Genomic_DNA"/>
</dbReference>
<dbReference type="AlphaFoldDB" id="A0A4D4LGD7"/>
<protein>
    <recommendedName>
        <fullName evidence="4">NADP-dependent oxidoreductase domain-containing protein</fullName>
    </recommendedName>
</protein>
<sequence>MTSVIPGARSPEQARANAAAAGLPPLPGTTLEAVGDLYDRRIRAQVHHRW</sequence>
<dbReference type="SUPFAM" id="SSF51430">
    <property type="entry name" value="NAD(P)-linked oxidoreductase"/>
    <property type="match status" value="1"/>
</dbReference>
<reference evidence="2 3" key="1">
    <citation type="journal article" date="2020" name="Int. J. Syst. Evol. Microbiol.">
        <title>Reclassification of Streptomyces castelarensis and Streptomyces sporoclivatus as later heterotypic synonyms of Streptomyces antimycoticus.</title>
        <authorList>
            <person name="Komaki H."/>
            <person name="Tamura T."/>
        </authorList>
    </citation>
    <scope>NUCLEOTIDE SEQUENCE [LARGE SCALE GENOMIC DNA]</scope>
    <source>
        <strain evidence="2 3">NBRC 13459</strain>
    </source>
</reference>
<organism evidence="2 3">
    <name type="scientific">Streptomyces violaceusniger</name>
    <dbReference type="NCBI Taxonomy" id="68280"/>
    <lineage>
        <taxon>Bacteria</taxon>
        <taxon>Bacillati</taxon>
        <taxon>Actinomycetota</taxon>
        <taxon>Actinomycetes</taxon>
        <taxon>Kitasatosporales</taxon>
        <taxon>Streptomycetaceae</taxon>
        <taxon>Streptomyces</taxon>
        <taxon>Streptomyces violaceusniger group</taxon>
    </lineage>
</organism>
<evidence type="ECO:0000313" key="2">
    <source>
        <dbReference type="EMBL" id="GDY59454.1"/>
    </source>
</evidence>
<dbReference type="Proteomes" id="UP000301309">
    <property type="component" value="Unassembled WGS sequence"/>
</dbReference>
<keyword evidence="3" id="KW-1185">Reference proteome</keyword>
<feature type="region of interest" description="Disordered" evidence="1">
    <location>
        <begin position="1"/>
        <end position="26"/>
    </location>
</feature>